<dbReference type="Pfam" id="PF15003">
    <property type="entry name" value="HAUS2"/>
    <property type="match status" value="1"/>
</dbReference>
<accession>A0A7J7MGJ3</accession>
<keyword evidence="2" id="KW-1185">Reference proteome</keyword>
<dbReference type="InterPro" id="IPR028346">
    <property type="entry name" value="HAUS2"/>
</dbReference>
<name>A0A7J7MGJ3_9MAGN</name>
<dbReference type="GO" id="GO:0007020">
    <property type="term" value="P:microtubule nucleation"/>
    <property type="evidence" value="ECO:0007669"/>
    <property type="project" value="TreeGrafter"/>
</dbReference>
<sequence length="120" mass="13575">MSMGGDPTWVGKKPLRKLGGMSDALYITLDLGFLIPPPPSSTQEEDLQKLSTTRGDMSDNLIRVLRELTIAQRKITDLHVELQGRKDNKNVAYLTHVGEMEKEDQIIGNNYCHIKRCYSE</sequence>
<dbReference type="GO" id="GO:0031023">
    <property type="term" value="P:microtubule organizing center organization"/>
    <property type="evidence" value="ECO:0007669"/>
    <property type="project" value="InterPro"/>
</dbReference>
<dbReference type="PANTHER" id="PTHR16039:SF1">
    <property type="entry name" value="HAUS AUGMIN-LIKE COMPLEX SUBUNIT 2"/>
    <property type="match status" value="1"/>
</dbReference>
<organism evidence="1 2">
    <name type="scientific">Kingdonia uniflora</name>
    <dbReference type="NCBI Taxonomy" id="39325"/>
    <lineage>
        <taxon>Eukaryota</taxon>
        <taxon>Viridiplantae</taxon>
        <taxon>Streptophyta</taxon>
        <taxon>Embryophyta</taxon>
        <taxon>Tracheophyta</taxon>
        <taxon>Spermatophyta</taxon>
        <taxon>Magnoliopsida</taxon>
        <taxon>Ranunculales</taxon>
        <taxon>Circaeasteraceae</taxon>
        <taxon>Kingdonia</taxon>
    </lineage>
</organism>
<dbReference type="GO" id="GO:1990498">
    <property type="term" value="C:mitotic spindle microtubule"/>
    <property type="evidence" value="ECO:0007669"/>
    <property type="project" value="TreeGrafter"/>
</dbReference>
<dbReference type="Proteomes" id="UP000541444">
    <property type="component" value="Unassembled WGS sequence"/>
</dbReference>
<dbReference type="OrthoDB" id="1678146at2759"/>
<dbReference type="AlphaFoldDB" id="A0A7J7MGJ3"/>
<dbReference type="PANTHER" id="PTHR16039">
    <property type="entry name" value="HAUS AUGMIN-LIKE COMPLEX SUBUNIT 2"/>
    <property type="match status" value="1"/>
</dbReference>
<dbReference type="EMBL" id="JACGCM010001538">
    <property type="protein sequence ID" value="KAF6154035.1"/>
    <property type="molecule type" value="Genomic_DNA"/>
</dbReference>
<dbReference type="GO" id="GO:0051225">
    <property type="term" value="P:spindle assembly"/>
    <property type="evidence" value="ECO:0007669"/>
    <property type="project" value="InterPro"/>
</dbReference>
<comment type="caution">
    <text evidence="1">The sequence shown here is derived from an EMBL/GenBank/DDBJ whole genome shotgun (WGS) entry which is preliminary data.</text>
</comment>
<evidence type="ECO:0000313" key="1">
    <source>
        <dbReference type="EMBL" id="KAF6154035.1"/>
    </source>
</evidence>
<evidence type="ECO:0000313" key="2">
    <source>
        <dbReference type="Proteomes" id="UP000541444"/>
    </source>
</evidence>
<gene>
    <name evidence="1" type="ORF">GIB67_026689</name>
</gene>
<protein>
    <submittedName>
        <fullName evidence="1">Uncharacterized protein</fullName>
    </submittedName>
</protein>
<proteinExistence type="predicted"/>
<reference evidence="1 2" key="1">
    <citation type="journal article" date="2020" name="IScience">
        <title>Genome Sequencing of the Endangered Kingdonia uniflora (Circaeasteraceae, Ranunculales) Reveals Potential Mechanisms of Evolutionary Specialization.</title>
        <authorList>
            <person name="Sun Y."/>
            <person name="Deng T."/>
            <person name="Zhang A."/>
            <person name="Moore M.J."/>
            <person name="Landis J.B."/>
            <person name="Lin N."/>
            <person name="Zhang H."/>
            <person name="Zhang X."/>
            <person name="Huang J."/>
            <person name="Zhang X."/>
            <person name="Sun H."/>
            <person name="Wang H."/>
        </authorList>
    </citation>
    <scope>NUCLEOTIDE SEQUENCE [LARGE SCALE GENOMIC DNA]</scope>
    <source>
        <strain evidence="1">TB1705</strain>
        <tissue evidence="1">Leaf</tissue>
    </source>
</reference>